<evidence type="ECO:0000313" key="2">
    <source>
        <dbReference type="Proteomes" id="UP000230791"/>
    </source>
</evidence>
<gene>
    <name evidence="1" type="ORF">CEV08_05200</name>
</gene>
<dbReference type="RefSeq" id="WP_100130663.1">
    <property type="nucleotide sequence ID" value="NZ_CADDYJ010000010.1"/>
</dbReference>
<dbReference type="EMBL" id="NJPP01000015">
    <property type="protein sequence ID" value="PIT69916.1"/>
    <property type="molecule type" value="Genomic_DNA"/>
</dbReference>
<evidence type="ECO:0000313" key="1">
    <source>
        <dbReference type="EMBL" id="PIT69916.1"/>
    </source>
</evidence>
<accession>A0A2M6UUP2</accession>
<organism evidence="1 2">
    <name type="scientific">Bartonella tribocorum</name>
    <dbReference type="NCBI Taxonomy" id="85701"/>
    <lineage>
        <taxon>Bacteria</taxon>
        <taxon>Pseudomonadati</taxon>
        <taxon>Pseudomonadota</taxon>
        <taxon>Alphaproteobacteria</taxon>
        <taxon>Hyphomicrobiales</taxon>
        <taxon>Bartonellaceae</taxon>
        <taxon>Bartonella</taxon>
    </lineage>
</organism>
<protein>
    <submittedName>
        <fullName evidence="1">Uncharacterized protein</fullName>
    </submittedName>
</protein>
<name>A0A2M6UUP2_9HYPH</name>
<comment type="caution">
    <text evidence="1">The sequence shown here is derived from an EMBL/GenBank/DDBJ whole genome shotgun (WGS) entry which is preliminary data.</text>
</comment>
<reference evidence="1 2" key="1">
    <citation type="submission" date="2017-06" db="EMBL/GenBank/DDBJ databases">
        <title>Draft genome of Bartonella tribocorum C635.</title>
        <authorList>
            <person name="Hadjadj L."/>
            <person name="Jiyipong T."/>
            <person name="Diene S.M."/>
            <person name="Morand S."/>
            <person name="Rolain J.-M."/>
        </authorList>
    </citation>
    <scope>NUCLEOTIDE SEQUENCE [LARGE SCALE GENOMIC DNA]</scope>
    <source>
        <strain evidence="1 2">C635</strain>
    </source>
</reference>
<sequence>MNDPEIEASSIPDKRKDTHRVIITCEQRERAFKEQYGLRTLLDEIRPKFIEIDEPKSYDWLEKLLIVH</sequence>
<dbReference type="AlphaFoldDB" id="A0A2M6UUP2"/>
<proteinExistence type="predicted"/>
<dbReference type="Proteomes" id="UP000230791">
    <property type="component" value="Unassembled WGS sequence"/>
</dbReference>
<dbReference type="OrthoDB" id="9895769at2"/>